<evidence type="ECO:0000259" key="17">
    <source>
        <dbReference type="Pfam" id="PF09727"/>
    </source>
</evidence>
<dbReference type="Pfam" id="PF09727">
    <property type="entry name" value="CortBP2"/>
    <property type="match status" value="1"/>
</dbReference>
<feature type="region of interest" description="Disordered" evidence="16">
    <location>
        <begin position="265"/>
        <end position="319"/>
    </location>
</feature>
<dbReference type="Pfam" id="PF12796">
    <property type="entry name" value="Ank_2"/>
    <property type="match status" value="1"/>
</dbReference>
<feature type="region of interest" description="Disordered" evidence="16">
    <location>
        <begin position="509"/>
        <end position="582"/>
    </location>
</feature>
<comment type="subunit">
    <text evidence="13">Interacts with CTTN/cortactin SH3 domain. Interacts with STRN, STRN4/zinedin and MOB4/phocein; this interactions mediate the association with the STRIPAK core complex and may regulate dendritic spine distribution of the STRIPAK complex in hippocampal neurons. Activation of glutamate receptors weakens the interaction with STRN and STRN4.</text>
</comment>
<evidence type="ECO:0000256" key="6">
    <source>
        <dbReference type="ARBA" id="ARBA00022553"/>
    </source>
</evidence>
<keyword evidence="10 15" id="KW-0175">Coiled coil</keyword>
<keyword evidence="6" id="KW-0597">Phosphoprotein</keyword>
<dbReference type="InterPro" id="IPR002110">
    <property type="entry name" value="Ankyrin_rpt"/>
</dbReference>
<dbReference type="GO" id="GO:0005938">
    <property type="term" value="C:cell cortex"/>
    <property type="evidence" value="ECO:0007669"/>
    <property type="project" value="UniProtKB-SubCell"/>
</dbReference>
<gene>
    <name evidence="19" type="primary">CTTNBP2</name>
</gene>
<sequence>MGQLLVFKTPSIKKTLTLCHSQASLQRARVSQVKGRGVRNTCTPNKSVSPVLVAKCELNVDNLSKPELLTLLSIMEGELEARDVVIEALRARRKEVFLQERYGHFSMTDPFVALQRDFEGSMGEKELQPVSTSPMAVLDAVMAHCRKMQENMNAQLAAAETRQKKLEMEKLQLQGLEQEQRKLSAQLKDEREKNKQVVMLLVRECKQLAARASEEGQRAHELSVRLEEDGHAQSCLEGELASERRHSQQMEAELEKHLAEFDTEREQLRQRLSREEARGAALHTESEELRRQLEQLKTERDKDGAMPAPAPAATNPKPLTMSVAVSTDPANLRATSCQTDLPPDAHEVPHRKGPSLSIPVKPSPGAANYAGMSLPKTSGVGRGLLLSQNENGGEATPGAAATALPAGVSPRVQAARYKFQPSPSEQDQNGTANQSPPARDLSPTNRDNFVAKQQARHTVTQVLSRFTSPPAGNAAVPGPGGGLRPGLPHSISEGGPFAGRLGHPQIGLKSPTVTRIDRGNPPPIPPKKPGLSQTPSPPHPPVKVAADGGGRSAGTGMVGSALSGKSGAPTPQLPPKPALELGGTVPALTASQVGAPCTGRTANACAGECPSVTTVTNISIAAIVSSPSINPTSPPSCSSHVPGSPLATVSGWCPSIVPPLTCGDPVPLDDGHTLLQAASQGNVTLLSMLLNQDPTTDISHLQLERTSALFSAARNGHTDCVKLLLSSGVAADVPDQIGFTPLHTAASHGHHGCIEALVAYTSNVDVVAPGGRTPLFLASETGSVECVRALLDAGADRTHTASDGCTALHAAVSSGHLGAVQVLLCHPGVEQPHGDPHPQSSPHLPPLHPHASFLNQINRDGWTAAHIAAARGLKDCLGLLCAHSEQDIEKRDKCSRTIHDVATDDCKDLLENLYNIISSASDSYRVVVRVHTNPSQRLCPTDLFEDGPTIGTVTVQRHTSWEELSHSLTQMLTSHLQLLCGGWDLWERAPAPTGTPLGISAEIGIFCQEYIANQISHCVKFRQEAAGLSCDVVRVEVDENLSKAQLLKTFINSGGSVVIVLEGLERASSLCELLGDLCEALENRGTSCSLHSVKFTGLDGLYYFPEQSFLIGSLVKPRLQGAELRLQQHFRWVQLRWDSEPVHSLLGRHLRRKLLHKTQGQVWSEDPLRRILAWVCSVWHQLNTCLSHLGTPEALLGPHIFLSCPVVPDQTLAVFKWLARLWNAVVVPRVEDAVVSRVMAKRSPAQRRSPSSNKSLSCGQRAVLRAVLSILLNKAVFQSCPLPHPEIDRHLSEFKGGTFPLSTIGFSCKKSVRKGKESGPWRRANTSPRKKVSPTPLWNSSSSLHEGDFFRLFIFIYLLTYLLQCCEFQLYLGLKVFSTSYLFLWNDDGHPEDITLCSDDETDLLRELQSMCTSKSEPDISKNDKNSSKNRHSSVQAFSQSAATTPSTERRSTRPKSQLPVPSSRGPQRASVSPRSSRNTSSSSSSSLPPTTPTYPSPRAPARSRTRQDPPHNNHQATREDIWVFNPNLHDYFKKPE</sequence>
<evidence type="ECO:0000256" key="13">
    <source>
        <dbReference type="ARBA" id="ARBA00044767"/>
    </source>
</evidence>
<feature type="coiled-coil region" evidence="15">
    <location>
        <begin position="149"/>
        <end position="193"/>
    </location>
</feature>
<feature type="region of interest" description="Disordered" evidence="16">
    <location>
        <begin position="340"/>
        <end position="359"/>
    </location>
</feature>
<reference evidence="19" key="2">
    <citation type="submission" date="2025-08" db="UniProtKB">
        <authorList>
            <consortium name="Ensembl"/>
        </authorList>
    </citation>
    <scope>IDENTIFICATION</scope>
</reference>
<dbReference type="PANTHER" id="PTHR23166">
    <property type="entry name" value="FILAMIN/GPBP-INTERACTING PROTEIN"/>
    <property type="match status" value="1"/>
</dbReference>
<protein>
    <recommendedName>
        <fullName evidence="3">Cortactin-binding protein 2</fullName>
    </recommendedName>
</protein>
<feature type="region of interest" description="Disordered" evidence="16">
    <location>
        <begin position="381"/>
        <end position="401"/>
    </location>
</feature>
<evidence type="ECO:0000256" key="7">
    <source>
        <dbReference type="ARBA" id="ARBA00022737"/>
    </source>
</evidence>
<feature type="compositionally biased region" description="Low complexity" evidence="16">
    <location>
        <begin position="305"/>
        <end position="318"/>
    </location>
</feature>
<evidence type="ECO:0000256" key="12">
    <source>
        <dbReference type="ARBA" id="ARBA00044742"/>
    </source>
</evidence>
<evidence type="ECO:0000256" key="2">
    <source>
        <dbReference type="ARBA" id="ARBA00004552"/>
    </source>
</evidence>
<evidence type="ECO:0000256" key="9">
    <source>
        <dbReference type="ARBA" id="ARBA00023043"/>
    </source>
</evidence>
<keyword evidence="20" id="KW-1185">Reference proteome</keyword>
<evidence type="ECO:0000256" key="14">
    <source>
        <dbReference type="PROSITE-ProRule" id="PRU00023"/>
    </source>
</evidence>
<evidence type="ECO:0000256" key="1">
    <source>
        <dbReference type="ARBA" id="ARBA00004544"/>
    </source>
</evidence>
<dbReference type="InterPro" id="IPR050719">
    <property type="entry name" value="Cortactin-Actin_Reg"/>
</dbReference>
<feature type="compositionally biased region" description="Gly residues" evidence="16">
    <location>
        <begin position="547"/>
        <end position="557"/>
    </location>
</feature>
<feature type="region of interest" description="Disordered" evidence="16">
    <location>
        <begin position="465"/>
        <end position="494"/>
    </location>
</feature>
<evidence type="ECO:0000256" key="15">
    <source>
        <dbReference type="SAM" id="Coils"/>
    </source>
</evidence>
<dbReference type="SMART" id="SM00248">
    <property type="entry name" value="ANK"/>
    <property type="match status" value="6"/>
</dbReference>
<keyword evidence="5" id="KW-0963">Cytoplasm</keyword>
<feature type="domain" description="CortBP2/NAV1-like AAA+ ATPase lid" evidence="18">
    <location>
        <begin position="1164"/>
        <end position="1240"/>
    </location>
</feature>
<feature type="compositionally biased region" description="Low complexity" evidence="16">
    <location>
        <begin position="389"/>
        <end position="401"/>
    </location>
</feature>
<comment type="subcellular location">
    <subcellularLocation>
        <location evidence="2">Cell projection</location>
        <location evidence="2">Dendritic spine</location>
    </subcellularLocation>
    <subcellularLocation>
        <location evidence="1">Cytoplasm</location>
        <location evidence="1">Cell cortex</location>
    </subcellularLocation>
</comment>
<feature type="compositionally biased region" description="Basic and acidic residues" evidence="16">
    <location>
        <begin position="1416"/>
        <end position="1427"/>
    </location>
</feature>
<dbReference type="PANTHER" id="PTHR23166:SF9">
    <property type="entry name" value="CTTNBP2 N-TERMINAL-LIKE PROTEIN"/>
    <property type="match status" value="1"/>
</dbReference>
<feature type="compositionally biased region" description="Basic and acidic residues" evidence="16">
    <location>
        <begin position="1506"/>
        <end position="1522"/>
    </location>
</feature>
<dbReference type="GO" id="GO:0043197">
    <property type="term" value="C:dendritic spine"/>
    <property type="evidence" value="ECO:0007669"/>
    <property type="project" value="UniProtKB-SubCell"/>
</dbReference>
<feature type="domain" description="Cortactin-binding protein-2 N-terminal" evidence="17">
    <location>
        <begin position="62"/>
        <end position="165"/>
    </location>
</feature>
<evidence type="ECO:0000313" key="20">
    <source>
        <dbReference type="Proteomes" id="UP000694580"/>
    </source>
</evidence>
<feature type="compositionally biased region" description="Pro residues" evidence="16">
    <location>
        <begin position="1490"/>
        <end position="1499"/>
    </location>
</feature>
<dbReference type="Pfam" id="PF25408">
    <property type="entry name" value="AAA_lid_NAV1"/>
    <property type="match status" value="1"/>
</dbReference>
<reference evidence="19" key="3">
    <citation type="submission" date="2025-09" db="UniProtKB">
        <authorList>
            <consortium name="Ensembl"/>
        </authorList>
    </citation>
    <scope>IDENTIFICATION</scope>
</reference>
<keyword evidence="9 14" id="KW-0040">ANK repeat</keyword>
<evidence type="ECO:0000256" key="10">
    <source>
        <dbReference type="ARBA" id="ARBA00023054"/>
    </source>
</evidence>
<organism evidence="19 20">
    <name type="scientific">Denticeps clupeoides</name>
    <name type="common">denticle herring</name>
    <dbReference type="NCBI Taxonomy" id="299321"/>
    <lineage>
        <taxon>Eukaryota</taxon>
        <taxon>Metazoa</taxon>
        <taxon>Chordata</taxon>
        <taxon>Craniata</taxon>
        <taxon>Vertebrata</taxon>
        <taxon>Euteleostomi</taxon>
        <taxon>Actinopterygii</taxon>
        <taxon>Neopterygii</taxon>
        <taxon>Teleostei</taxon>
        <taxon>Clupei</taxon>
        <taxon>Clupeiformes</taxon>
        <taxon>Denticipitoidei</taxon>
        <taxon>Denticipitidae</taxon>
        <taxon>Denticeps</taxon>
    </lineage>
</organism>
<feature type="compositionally biased region" description="Low complexity" evidence="16">
    <location>
        <begin position="1470"/>
        <end position="1489"/>
    </location>
</feature>
<keyword evidence="7" id="KW-0677">Repeat</keyword>
<feature type="region of interest" description="Disordered" evidence="16">
    <location>
        <begin position="830"/>
        <end position="850"/>
    </location>
</feature>
<dbReference type="Proteomes" id="UP000694580">
    <property type="component" value="Chromosome 7"/>
</dbReference>
<dbReference type="Ensembl" id="ENSDCDT00010072062.1">
    <property type="protein sequence ID" value="ENSDCDP00010061297.1"/>
    <property type="gene ID" value="ENSDCDG00010033869.1"/>
</dbReference>
<feature type="region of interest" description="Disordered" evidence="16">
    <location>
        <begin position="420"/>
        <end position="445"/>
    </location>
</feature>
<accession>A0AAY4EUD8</accession>
<evidence type="ECO:0000256" key="8">
    <source>
        <dbReference type="ARBA" id="ARBA00023018"/>
    </source>
</evidence>
<feature type="repeat" description="ANK" evidence="14">
    <location>
        <begin position="803"/>
        <end position="824"/>
    </location>
</feature>
<dbReference type="PROSITE" id="PS50088">
    <property type="entry name" value="ANK_REPEAT"/>
    <property type="match status" value="4"/>
</dbReference>
<reference evidence="19 20" key="1">
    <citation type="submission" date="2020-06" db="EMBL/GenBank/DDBJ databases">
        <authorList>
            <consortium name="Wellcome Sanger Institute Data Sharing"/>
        </authorList>
    </citation>
    <scope>NUCLEOTIDE SEQUENCE [LARGE SCALE GENOMIC DNA]</scope>
</reference>
<comment type="function">
    <text evidence="12">Regulates the dendritic spine distribution of CTTN/cortactin in hippocampal neurons, and thus controls dendritic spinogenesis and dendritic spine maintenance. Associates with the striatin-interacting phosphatase and kinase (STRIPAK) core complex to regulate dendritic spine distribution of the STRIPAK complex in hippocampal neurons.</text>
</comment>
<dbReference type="InterPro" id="IPR036770">
    <property type="entry name" value="Ankyrin_rpt-contain_sf"/>
</dbReference>
<feature type="region of interest" description="Disordered" evidence="16">
    <location>
        <begin position="1411"/>
        <end position="1522"/>
    </location>
</feature>
<dbReference type="GeneTree" id="ENSGT00940000158293"/>
<feature type="region of interest" description="Disordered" evidence="16">
    <location>
        <begin position="1315"/>
        <end position="1337"/>
    </location>
</feature>
<proteinExistence type="predicted"/>
<evidence type="ECO:0000256" key="16">
    <source>
        <dbReference type="SAM" id="MobiDB-lite"/>
    </source>
</evidence>
<name>A0AAY4EUD8_9TELE</name>
<evidence type="ECO:0000256" key="3">
    <source>
        <dbReference type="ARBA" id="ARBA00017042"/>
    </source>
</evidence>
<evidence type="ECO:0000313" key="19">
    <source>
        <dbReference type="Ensembl" id="ENSDCDP00010061297.1"/>
    </source>
</evidence>
<keyword evidence="11" id="KW-0966">Cell projection</keyword>
<dbReference type="Gene3D" id="1.25.40.20">
    <property type="entry name" value="Ankyrin repeat-containing domain"/>
    <property type="match status" value="2"/>
</dbReference>
<dbReference type="InterPro" id="IPR019131">
    <property type="entry name" value="Cortactin-binding_p2_N"/>
</dbReference>
<evidence type="ECO:0000259" key="18">
    <source>
        <dbReference type="Pfam" id="PF25408"/>
    </source>
</evidence>
<keyword evidence="4" id="KW-0488">Methylation</keyword>
<dbReference type="PROSITE" id="PS50297">
    <property type="entry name" value="ANK_REP_REGION"/>
    <property type="match status" value="4"/>
</dbReference>
<feature type="repeat" description="ANK" evidence="14">
    <location>
        <begin position="737"/>
        <end position="769"/>
    </location>
</feature>
<dbReference type="Pfam" id="PF13637">
    <property type="entry name" value="Ank_4"/>
    <property type="match status" value="1"/>
</dbReference>
<dbReference type="SUPFAM" id="SSF48403">
    <property type="entry name" value="Ankyrin repeat"/>
    <property type="match status" value="1"/>
</dbReference>
<evidence type="ECO:0000256" key="11">
    <source>
        <dbReference type="ARBA" id="ARBA00023273"/>
    </source>
</evidence>
<evidence type="ECO:0000256" key="5">
    <source>
        <dbReference type="ARBA" id="ARBA00022490"/>
    </source>
</evidence>
<feature type="compositionally biased region" description="Basic and acidic residues" evidence="16">
    <location>
        <begin position="265"/>
        <end position="304"/>
    </location>
</feature>
<evidence type="ECO:0000256" key="4">
    <source>
        <dbReference type="ARBA" id="ARBA00022481"/>
    </source>
</evidence>
<feature type="repeat" description="ANK" evidence="14">
    <location>
        <begin position="770"/>
        <end position="802"/>
    </location>
</feature>
<feature type="compositionally biased region" description="Polar residues" evidence="16">
    <location>
        <begin position="421"/>
        <end position="445"/>
    </location>
</feature>
<dbReference type="InterPro" id="IPR057568">
    <property type="entry name" value="CortBP2_NAV1-like_AAA_lid"/>
</dbReference>
<keyword evidence="8" id="KW-0770">Synapse</keyword>
<feature type="repeat" description="ANK" evidence="14">
    <location>
        <begin position="704"/>
        <end position="736"/>
    </location>
</feature>